<name>A0A1K0IE58_CUPNE</name>
<organism evidence="1">
    <name type="scientific">Cupriavidus necator</name>
    <name type="common">Alcaligenes eutrophus</name>
    <name type="synonym">Ralstonia eutropha</name>
    <dbReference type="NCBI Taxonomy" id="106590"/>
    <lineage>
        <taxon>Bacteria</taxon>
        <taxon>Pseudomonadati</taxon>
        <taxon>Pseudomonadota</taxon>
        <taxon>Betaproteobacteria</taxon>
        <taxon>Burkholderiales</taxon>
        <taxon>Burkholderiaceae</taxon>
        <taxon>Cupriavidus</taxon>
    </lineage>
</organism>
<dbReference type="EMBL" id="FMSH01000142">
    <property type="protein sequence ID" value="SCU75144.1"/>
    <property type="molecule type" value="Genomic_DNA"/>
</dbReference>
<protein>
    <submittedName>
        <fullName evidence="1">Protein hcp1</fullName>
    </submittedName>
</protein>
<dbReference type="Gene3D" id="2.30.110.20">
    <property type="entry name" value="Hcp1-like"/>
    <property type="match status" value="1"/>
</dbReference>
<dbReference type="SUPFAM" id="SSF141452">
    <property type="entry name" value="Hcp1-like"/>
    <property type="match status" value="1"/>
</dbReference>
<gene>
    <name evidence="1" type="primary">hcp</name>
    <name evidence="1" type="ORF">CNECB9_2260034</name>
</gene>
<dbReference type="InterPro" id="IPR036624">
    <property type="entry name" value="Hcp1-lik_sf"/>
</dbReference>
<dbReference type="InterPro" id="IPR053165">
    <property type="entry name" value="HSI-I_assembly_Hcp1"/>
</dbReference>
<evidence type="ECO:0000313" key="1">
    <source>
        <dbReference type="EMBL" id="SCU75144.1"/>
    </source>
</evidence>
<reference evidence="1" key="1">
    <citation type="submission" date="2016-09" db="EMBL/GenBank/DDBJ databases">
        <authorList>
            <person name="Capua I."/>
            <person name="De Benedictis P."/>
            <person name="Joannis T."/>
            <person name="Lombin L.H."/>
            <person name="Cattoli G."/>
        </authorList>
    </citation>
    <scope>NUCLEOTIDE SEQUENCE</scope>
    <source>
        <strain evidence="1">B9</strain>
    </source>
</reference>
<dbReference type="Pfam" id="PF05638">
    <property type="entry name" value="T6SS_HCP"/>
    <property type="match status" value="1"/>
</dbReference>
<proteinExistence type="predicted"/>
<dbReference type="NCBIfam" id="TIGR03344">
    <property type="entry name" value="VI_effect_Hcp1"/>
    <property type="match status" value="1"/>
</dbReference>
<dbReference type="InterPro" id="IPR008514">
    <property type="entry name" value="T6SS_Hcp"/>
</dbReference>
<dbReference type="RefSeq" id="WP_340523322.1">
    <property type="nucleotide sequence ID" value="NZ_FMSH01000142.1"/>
</dbReference>
<sequence>MAQDIFLKINGIDGESQDSSHKNEVEVLAWDWSIEQQSTMHAGSGGGAGKATVSDLSFEHFIDRASPNLMKYCLTGKHINEAVLVVRKAGGNPLEYLKLTMTDVIVTKVSPKGSVDDEVRMREKVALSFSKVKQEYVVQNAQGGSGGAVTAGYDIKGNKEA</sequence>
<dbReference type="PANTHER" id="PTHR36152:SF5">
    <property type="entry name" value="PROTEIN HCP1"/>
    <property type="match status" value="1"/>
</dbReference>
<dbReference type="PANTHER" id="PTHR36152">
    <property type="entry name" value="CYTOPLASMIC PROTEIN-RELATED"/>
    <property type="match status" value="1"/>
</dbReference>
<dbReference type="AlphaFoldDB" id="A0A1K0IE58"/>
<accession>A0A1K0IE58</accession>